<evidence type="ECO:0000313" key="3">
    <source>
        <dbReference type="Proteomes" id="UP000060602"/>
    </source>
</evidence>
<organism evidence="2 3">
    <name type="scientific">Alcaligenes xylosoxydans xylosoxydans</name>
    <name type="common">Achromobacter xylosoxidans</name>
    <dbReference type="NCBI Taxonomy" id="85698"/>
    <lineage>
        <taxon>Bacteria</taxon>
        <taxon>Pseudomonadati</taxon>
        <taxon>Pseudomonadota</taxon>
        <taxon>Betaproteobacteria</taxon>
        <taxon>Burkholderiales</taxon>
        <taxon>Alcaligenaceae</taxon>
        <taxon>Achromobacter</taxon>
    </lineage>
</organism>
<protein>
    <submittedName>
        <fullName evidence="2">Uncharacterized protein</fullName>
    </submittedName>
</protein>
<proteinExistence type="predicted"/>
<feature type="region of interest" description="Disordered" evidence="1">
    <location>
        <begin position="87"/>
        <end position="123"/>
    </location>
</feature>
<accession>A0A2L0PUF4</accession>
<sequence length="123" mass="13367">MRLQSLTPSRLRCCALRLPLGESPTGYPRRAQLGAPRCCRTGCAGSARSAPLRNGRCVGEHADACCGRLCRCVPSSTLAVLAHHVTKDGSRASRPTSPWSFHATPQERRRKVRQGRSRLSLGC</sequence>
<dbReference type="EMBL" id="CP014060">
    <property type="protein sequence ID" value="AUZ18259.1"/>
    <property type="molecule type" value="Genomic_DNA"/>
</dbReference>
<name>A0A2L0PUF4_ALCXX</name>
<dbReference type="Proteomes" id="UP000060602">
    <property type="component" value="Chromosome"/>
</dbReference>
<evidence type="ECO:0000256" key="1">
    <source>
        <dbReference type="SAM" id="MobiDB-lite"/>
    </source>
</evidence>
<evidence type="ECO:0000313" key="2">
    <source>
        <dbReference type="EMBL" id="AUZ18259.1"/>
    </source>
</evidence>
<reference evidence="3" key="1">
    <citation type="submission" date="2015-12" db="EMBL/GenBank/DDBJ databases">
        <title>FDA dAtabase for Regulatory Grade micrObial Sequences (FDA-ARGOS): Supporting development and validation of Infectious Disease Dx tests.</title>
        <authorList>
            <person name="Case J."/>
            <person name="Tallon L."/>
            <person name="Sadzewicz L."/>
            <person name="Sengamalay N."/>
            <person name="Ott S."/>
            <person name="Godinez A."/>
            <person name="Nagaraj S."/>
            <person name="Nadendla S."/>
            <person name="Sichtig H."/>
        </authorList>
    </citation>
    <scope>NUCLEOTIDE SEQUENCE [LARGE SCALE GENOMIC DNA]</scope>
    <source>
        <strain evidence="3">FDAARGOS_147</strain>
    </source>
</reference>
<dbReference type="AlphaFoldDB" id="A0A2L0PUF4"/>
<gene>
    <name evidence="2" type="ORF">AL504_31620</name>
</gene>